<proteinExistence type="predicted"/>
<keyword evidence="2" id="KW-1185">Reference proteome</keyword>
<evidence type="ECO:0000313" key="1">
    <source>
        <dbReference type="EMBL" id="KAK7346674.1"/>
    </source>
</evidence>
<organism evidence="1 2">
    <name type="scientific">Phaseolus coccineus</name>
    <name type="common">Scarlet runner bean</name>
    <name type="synonym">Phaseolus multiflorus</name>
    <dbReference type="NCBI Taxonomy" id="3886"/>
    <lineage>
        <taxon>Eukaryota</taxon>
        <taxon>Viridiplantae</taxon>
        <taxon>Streptophyta</taxon>
        <taxon>Embryophyta</taxon>
        <taxon>Tracheophyta</taxon>
        <taxon>Spermatophyta</taxon>
        <taxon>Magnoliopsida</taxon>
        <taxon>eudicotyledons</taxon>
        <taxon>Gunneridae</taxon>
        <taxon>Pentapetalae</taxon>
        <taxon>rosids</taxon>
        <taxon>fabids</taxon>
        <taxon>Fabales</taxon>
        <taxon>Fabaceae</taxon>
        <taxon>Papilionoideae</taxon>
        <taxon>50 kb inversion clade</taxon>
        <taxon>NPAAA clade</taxon>
        <taxon>indigoferoid/millettioid clade</taxon>
        <taxon>Phaseoleae</taxon>
        <taxon>Phaseolus</taxon>
    </lineage>
</organism>
<dbReference type="PANTHER" id="PTHR34121">
    <property type="entry name" value="MYOSIN-11"/>
    <property type="match status" value="1"/>
</dbReference>
<dbReference type="EMBL" id="JAYMYR010000008">
    <property type="protein sequence ID" value="KAK7346674.1"/>
    <property type="molecule type" value="Genomic_DNA"/>
</dbReference>
<sequence>MQGARNYRSVTIRRLEDAAISYRGPERVQLLRRWVVSLQEIQKLSEAEASLTEEAVAVFCFPTAMSSPVLDDNKILGLSASVFFSLLDYRRKFTLFFTMILMLS</sequence>
<dbReference type="AlphaFoldDB" id="A0AAN9M5Q1"/>
<evidence type="ECO:0000313" key="2">
    <source>
        <dbReference type="Proteomes" id="UP001374584"/>
    </source>
</evidence>
<name>A0AAN9M5Q1_PHACN</name>
<protein>
    <submittedName>
        <fullName evidence="1">Uncharacterized protein</fullName>
    </submittedName>
</protein>
<reference evidence="1 2" key="1">
    <citation type="submission" date="2024-01" db="EMBL/GenBank/DDBJ databases">
        <title>The genomes of 5 underutilized Papilionoideae crops provide insights into root nodulation and disease resistanc.</title>
        <authorList>
            <person name="Jiang F."/>
        </authorList>
    </citation>
    <scope>NUCLEOTIDE SEQUENCE [LARGE SCALE GENOMIC DNA]</scope>
    <source>
        <strain evidence="1">JINMINGXINNONG_FW02</strain>
        <tissue evidence="1">Leaves</tissue>
    </source>
</reference>
<dbReference type="PANTHER" id="PTHR34121:SF1">
    <property type="entry name" value="FILAMIN-A-INTERACTING PROTEIN 1"/>
    <property type="match status" value="1"/>
</dbReference>
<dbReference type="Proteomes" id="UP001374584">
    <property type="component" value="Unassembled WGS sequence"/>
</dbReference>
<accession>A0AAN9M5Q1</accession>
<comment type="caution">
    <text evidence="1">The sequence shown here is derived from an EMBL/GenBank/DDBJ whole genome shotgun (WGS) entry which is preliminary data.</text>
</comment>
<gene>
    <name evidence="1" type="ORF">VNO80_21197</name>
</gene>